<keyword evidence="2" id="KW-1185">Reference proteome</keyword>
<reference evidence="1 2" key="1">
    <citation type="submission" date="2019-10" db="EMBL/GenBank/DDBJ databases">
        <title>Whole genome shotgun sequence of Acrocarpospora pleiomorpha NBRC 16267.</title>
        <authorList>
            <person name="Ichikawa N."/>
            <person name="Kimura A."/>
            <person name="Kitahashi Y."/>
            <person name="Komaki H."/>
            <person name="Oguchi A."/>
        </authorList>
    </citation>
    <scope>NUCLEOTIDE SEQUENCE [LARGE SCALE GENOMIC DNA]</scope>
    <source>
        <strain evidence="1 2">NBRC 16267</strain>
    </source>
</reference>
<evidence type="ECO:0000313" key="2">
    <source>
        <dbReference type="Proteomes" id="UP000377595"/>
    </source>
</evidence>
<evidence type="ECO:0000313" key="1">
    <source>
        <dbReference type="EMBL" id="GES24413.1"/>
    </source>
</evidence>
<dbReference type="Proteomes" id="UP000377595">
    <property type="component" value="Unassembled WGS sequence"/>
</dbReference>
<protein>
    <submittedName>
        <fullName evidence="1">Uncharacterized protein</fullName>
    </submittedName>
</protein>
<name>A0A5M3XY78_9ACTN</name>
<dbReference type="AlphaFoldDB" id="A0A5M3XY78"/>
<gene>
    <name evidence="1" type="ORF">Aple_073120</name>
</gene>
<accession>A0A5M3XY78</accession>
<proteinExistence type="predicted"/>
<dbReference type="EMBL" id="BLAF01000051">
    <property type="protein sequence ID" value="GES24413.1"/>
    <property type="molecule type" value="Genomic_DNA"/>
</dbReference>
<sequence>MTSSGERFQNALLDLASSGRMGTIVPGVPKVEVLAHVGEFDWCQEQRGPDPYVCLAGDVEFCFTTADILFYIAVEPPYPVARLAMGESGRTPSGTEFTRLLLDRGETLEECTPYTDSQIWLRILGSGVLIDITEEDRINCIMVSLPELPAGG</sequence>
<comment type="caution">
    <text evidence="1">The sequence shown here is derived from an EMBL/GenBank/DDBJ whole genome shotgun (WGS) entry which is preliminary data.</text>
</comment>
<organism evidence="1 2">
    <name type="scientific">Acrocarpospora pleiomorpha</name>
    <dbReference type="NCBI Taxonomy" id="90975"/>
    <lineage>
        <taxon>Bacteria</taxon>
        <taxon>Bacillati</taxon>
        <taxon>Actinomycetota</taxon>
        <taxon>Actinomycetes</taxon>
        <taxon>Streptosporangiales</taxon>
        <taxon>Streptosporangiaceae</taxon>
        <taxon>Acrocarpospora</taxon>
    </lineage>
</organism>